<keyword evidence="3" id="KW-1185">Reference proteome</keyword>
<name>A0A9X3Z888_9PROT</name>
<feature type="transmembrane region" description="Helical" evidence="1">
    <location>
        <begin position="7"/>
        <end position="26"/>
    </location>
</feature>
<keyword evidence="1" id="KW-0812">Transmembrane</keyword>
<dbReference type="EMBL" id="JANWOI010000004">
    <property type="protein sequence ID" value="MDA5194987.1"/>
    <property type="molecule type" value="Genomic_DNA"/>
</dbReference>
<dbReference type="Proteomes" id="UP001141619">
    <property type="component" value="Unassembled WGS sequence"/>
</dbReference>
<keyword evidence="1" id="KW-1133">Transmembrane helix</keyword>
<organism evidence="2 3">
    <name type="scientific">Govanella unica</name>
    <dbReference type="NCBI Taxonomy" id="2975056"/>
    <lineage>
        <taxon>Bacteria</taxon>
        <taxon>Pseudomonadati</taxon>
        <taxon>Pseudomonadota</taxon>
        <taxon>Alphaproteobacteria</taxon>
        <taxon>Emcibacterales</taxon>
        <taxon>Govanellaceae</taxon>
        <taxon>Govanella</taxon>
    </lineage>
</organism>
<sequence length="165" mass="19280">MFLLEKVIPYIKVLMVGFLFFGTFIIRENAVYSQIVERTPEGYKAIYKLEKNPSSELRKRIDKILSETNKIQISHTPVSNMGRAVFSKSLVDILSEENWYYIFSKRCSNGFCKEEDAPKLYESLISGHRVHGWCDGILDTVLKFKKNDKTKYILYIYIMDEIALN</sequence>
<reference evidence="2" key="2">
    <citation type="journal article" date="2023" name="Syst. Appl. Microbiol.">
        <title>Govania unica gen. nov., sp. nov., a rare biosphere bacterium that represents a novel family in the class Alphaproteobacteria.</title>
        <authorList>
            <person name="Vandamme P."/>
            <person name="Peeters C."/>
            <person name="Hettiarachchi A."/>
            <person name="Cnockaert M."/>
            <person name="Carlier A."/>
        </authorList>
    </citation>
    <scope>NUCLEOTIDE SEQUENCE</scope>
    <source>
        <strain evidence="2">LMG 31809</strain>
    </source>
</reference>
<comment type="caution">
    <text evidence="2">The sequence shown here is derived from an EMBL/GenBank/DDBJ whole genome shotgun (WGS) entry which is preliminary data.</text>
</comment>
<dbReference type="AlphaFoldDB" id="A0A9X3Z888"/>
<dbReference type="RefSeq" id="WP_274944691.1">
    <property type="nucleotide sequence ID" value="NZ_JANWOI010000004.1"/>
</dbReference>
<proteinExistence type="predicted"/>
<evidence type="ECO:0000313" key="2">
    <source>
        <dbReference type="EMBL" id="MDA5194987.1"/>
    </source>
</evidence>
<keyword evidence="1" id="KW-0472">Membrane</keyword>
<gene>
    <name evidence="2" type="ORF">NYP16_13600</name>
</gene>
<accession>A0A9X3Z888</accession>
<evidence type="ECO:0000256" key="1">
    <source>
        <dbReference type="SAM" id="Phobius"/>
    </source>
</evidence>
<evidence type="ECO:0000313" key="3">
    <source>
        <dbReference type="Proteomes" id="UP001141619"/>
    </source>
</evidence>
<reference evidence="2" key="1">
    <citation type="submission" date="2022-08" db="EMBL/GenBank/DDBJ databases">
        <authorList>
            <person name="Vandamme P."/>
            <person name="Hettiarachchi A."/>
            <person name="Peeters C."/>
            <person name="Cnockaert M."/>
            <person name="Carlier A."/>
        </authorList>
    </citation>
    <scope>NUCLEOTIDE SEQUENCE</scope>
    <source>
        <strain evidence="2">LMG 31809</strain>
    </source>
</reference>
<protein>
    <submittedName>
        <fullName evidence="2">Uncharacterized protein</fullName>
    </submittedName>
</protein>